<feature type="chain" id="PRO_5047174146" evidence="2">
    <location>
        <begin position="23"/>
        <end position="172"/>
    </location>
</feature>
<gene>
    <name evidence="3" type="ORF">LOC71_14105</name>
</gene>
<evidence type="ECO:0000313" key="3">
    <source>
        <dbReference type="EMBL" id="MCC9643414.1"/>
    </source>
</evidence>
<reference evidence="3" key="1">
    <citation type="submission" date="2021-11" db="EMBL/GenBank/DDBJ databases">
        <title>Genome sequence.</title>
        <authorList>
            <person name="Sun Q."/>
        </authorList>
    </citation>
    <scope>NUCLEOTIDE SEQUENCE</scope>
    <source>
        <strain evidence="3">JC740</strain>
    </source>
</reference>
<name>A0ABS8NIP0_9BACT</name>
<sequence length="172" mass="17627">MSARLIAVAVAAICLFTAEANAQVTASSYSNGGTAISTASGRGNTRLNARSYATNGGFARADMRGSGRNGGFASGNSSAYANGGVAISNGRSIANGYGARSHANSTARTFGGYSNSSSTAKALGNWANARSDSTANSWFGQSSQSHAKAVDRRWVPQPQPYCPPTQPPIVPW</sequence>
<feature type="region of interest" description="Disordered" evidence="1">
    <location>
        <begin position="149"/>
        <end position="172"/>
    </location>
</feature>
<protein>
    <submittedName>
        <fullName evidence="3">Uncharacterized protein</fullName>
    </submittedName>
</protein>
<evidence type="ECO:0000256" key="1">
    <source>
        <dbReference type="SAM" id="MobiDB-lite"/>
    </source>
</evidence>
<proteinExistence type="predicted"/>
<dbReference type="RefSeq" id="WP_230274370.1">
    <property type="nucleotide sequence ID" value="NZ_JAJKFW010000024.1"/>
</dbReference>
<accession>A0ABS8NIP0</accession>
<comment type="caution">
    <text evidence="3">The sequence shown here is derived from an EMBL/GenBank/DDBJ whole genome shotgun (WGS) entry which is preliminary data.</text>
</comment>
<evidence type="ECO:0000256" key="2">
    <source>
        <dbReference type="SAM" id="SignalP"/>
    </source>
</evidence>
<dbReference type="EMBL" id="JAJKFW010000024">
    <property type="protein sequence ID" value="MCC9643414.1"/>
    <property type="molecule type" value="Genomic_DNA"/>
</dbReference>
<keyword evidence="2" id="KW-0732">Signal</keyword>
<feature type="signal peptide" evidence="2">
    <location>
        <begin position="1"/>
        <end position="22"/>
    </location>
</feature>
<keyword evidence="4" id="KW-1185">Reference proteome</keyword>
<feature type="compositionally biased region" description="Pro residues" evidence="1">
    <location>
        <begin position="157"/>
        <end position="172"/>
    </location>
</feature>
<evidence type="ECO:0000313" key="4">
    <source>
        <dbReference type="Proteomes" id="UP001430306"/>
    </source>
</evidence>
<organism evidence="3 4">
    <name type="scientific">Rhodopirellula halodulae</name>
    <dbReference type="NCBI Taxonomy" id="2894198"/>
    <lineage>
        <taxon>Bacteria</taxon>
        <taxon>Pseudomonadati</taxon>
        <taxon>Planctomycetota</taxon>
        <taxon>Planctomycetia</taxon>
        <taxon>Pirellulales</taxon>
        <taxon>Pirellulaceae</taxon>
        <taxon>Rhodopirellula</taxon>
    </lineage>
</organism>
<dbReference type="Proteomes" id="UP001430306">
    <property type="component" value="Unassembled WGS sequence"/>
</dbReference>